<evidence type="ECO:0000256" key="1">
    <source>
        <dbReference type="ARBA" id="ARBA00023157"/>
    </source>
</evidence>
<keyword evidence="1" id="KW-1015">Disulfide bond</keyword>
<keyword evidence="2" id="KW-0812">Transmembrane</keyword>
<feature type="non-terminal residue" evidence="3">
    <location>
        <position position="1"/>
    </location>
</feature>
<keyword evidence="2" id="KW-1133">Transmembrane helix</keyword>
<organism evidence="3 4">
    <name type="scientific">Lophotis ruficrista</name>
    <dbReference type="NCBI Taxonomy" id="172689"/>
    <lineage>
        <taxon>Eukaryota</taxon>
        <taxon>Metazoa</taxon>
        <taxon>Chordata</taxon>
        <taxon>Craniata</taxon>
        <taxon>Vertebrata</taxon>
        <taxon>Euteleostomi</taxon>
        <taxon>Archelosauria</taxon>
        <taxon>Archosauria</taxon>
        <taxon>Dinosauria</taxon>
        <taxon>Saurischia</taxon>
        <taxon>Theropoda</taxon>
        <taxon>Coelurosauria</taxon>
        <taxon>Aves</taxon>
        <taxon>Neognathae</taxon>
        <taxon>Neoaves</taxon>
        <taxon>Otidimorphae</taxon>
        <taxon>Otidiformes</taxon>
        <taxon>Otididae</taxon>
        <taxon>Lophotis</taxon>
    </lineage>
</organism>
<gene>
    <name evidence="3" type="primary">Ervv2_0</name>
    <name evidence="3" type="ORF">LOPRUF_R15005</name>
</gene>
<evidence type="ECO:0000256" key="2">
    <source>
        <dbReference type="SAM" id="Phobius"/>
    </source>
</evidence>
<dbReference type="Pfam" id="PF00429">
    <property type="entry name" value="TLV_coat"/>
    <property type="match status" value="1"/>
</dbReference>
<name>A0A7K8K4T6_9AVES</name>
<keyword evidence="2" id="KW-0472">Membrane</keyword>
<evidence type="ECO:0000313" key="3">
    <source>
        <dbReference type="EMBL" id="NXE11392.1"/>
    </source>
</evidence>
<dbReference type="EMBL" id="VWYV01000674">
    <property type="protein sequence ID" value="NXE11392.1"/>
    <property type="molecule type" value="Genomic_DNA"/>
</dbReference>
<sequence length="124" mass="14437">SASQGGVCTIINVGCCMYVDQSGRISDDLREIRKQAKILHEVTQDDTSWAFSELWEKLTSWLAYLIWLKQLFVTIIAIILLSIILCIAIQCGLWCFQNTGYSYSEWKKNQLRQRLESNNYFEKM</sequence>
<dbReference type="Proteomes" id="UP000533896">
    <property type="component" value="Unassembled WGS sequence"/>
</dbReference>
<dbReference type="OrthoDB" id="8949317at2759"/>
<dbReference type="PANTHER" id="PTHR10424:SF73">
    <property type="entry name" value="ENDOGENOUS RETROVIRUS GROUP FC1 ENV POLYPROTEIN-RELATED"/>
    <property type="match status" value="1"/>
</dbReference>
<feature type="non-terminal residue" evidence="3">
    <location>
        <position position="124"/>
    </location>
</feature>
<evidence type="ECO:0000313" key="4">
    <source>
        <dbReference type="Proteomes" id="UP000533896"/>
    </source>
</evidence>
<protein>
    <submittedName>
        <fullName evidence="3">ERVV2 protein</fullName>
    </submittedName>
</protein>
<accession>A0A7K8K4T6</accession>
<feature type="transmembrane region" description="Helical" evidence="2">
    <location>
        <begin position="71"/>
        <end position="96"/>
    </location>
</feature>
<dbReference type="AlphaFoldDB" id="A0A7K8K4T6"/>
<proteinExistence type="predicted"/>
<dbReference type="Gene3D" id="1.10.287.210">
    <property type="match status" value="1"/>
</dbReference>
<dbReference type="InterPro" id="IPR018154">
    <property type="entry name" value="TLV/ENV_coat_polyprotein"/>
</dbReference>
<dbReference type="SUPFAM" id="SSF58069">
    <property type="entry name" value="Virus ectodomain"/>
    <property type="match status" value="1"/>
</dbReference>
<comment type="caution">
    <text evidence="3">The sequence shown here is derived from an EMBL/GenBank/DDBJ whole genome shotgun (WGS) entry which is preliminary data.</text>
</comment>
<dbReference type="PANTHER" id="PTHR10424">
    <property type="entry name" value="VIRAL ENVELOPE PROTEIN"/>
    <property type="match status" value="1"/>
</dbReference>
<reference evidence="3 4" key="1">
    <citation type="submission" date="2019-09" db="EMBL/GenBank/DDBJ databases">
        <title>Bird 10,000 Genomes (B10K) Project - Family phase.</title>
        <authorList>
            <person name="Zhang G."/>
        </authorList>
    </citation>
    <scope>NUCLEOTIDE SEQUENCE [LARGE SCALE GENOMIC DNA]</scope>
    <source>
        <strain evidence="3">B10K-CU-031-23</strain>
    </source>
</reference>
<keyword evidence="4" id="KW-1185">Reference proteome</keyword>